<dbReference type="Proteomes" id="UP001457282">
    <property type="component" value="Unassembled WGS sequence"/>
</dbReference>
<evidence type="ECO:0000313" key="2">
    <source>
        <dbReference type="EMBL" id="KAK9924164.1"/>
    </source>
</evidence>
<protein>
    <submittedName>
        <fullName evidence="2">Uncharacterized protein</fullName>
    </submittedName>
</protein>
<name>A0AAW1WKP5_RUBAR</name>
<comment type="caution">
    <text evidence="2">The sequence shown here is derived from an EMBL/GenBank/DDBJ whole genome shotgun (WGS) entry which is preliminary data.</text>
</comment>
<gene>
    <name evidence="2" type="ORF">M0R45_032547</name>
</gene>
<dbReference type="Pfam" id="PF00450">
    <property type="entry name" value="Peptidase_S10"/>
    <property type="match status" value="1"/>
</dbReference>
<proteinExistence type="inferred from homology"/>
<accession>A0AAW1WKP5</accession>
<dbReference type="GO" id="GO:0006508">
    <property type="term" value="P:proteolysis"/>
    <property type="evidence" value="ECO:0007669"/>
    <property type="project" value="InterPro"/>
</dbReference>
<comment type="similarity">
    <text evidence="1">Belongs to the peptidase S10 family.</text>
</comment>
<evidence type="ECO:0000313" key="3">
    <source>
        <dbReference type="Proteomes" id="UP001457282"/>
    </source>
</evidence>
<sequence>MSSVESSNRSGGRWEEWPRISELDGCQRCVRLNPQLHPVSGVVVSEIRTMQNPVINFKGFLVGNDVTDDYHDFVGTFEYWWTHGLISDSTYRVLDIVGNYWSDSPRSMLPIYQELVAAGLKHSY</sequence>
<organism evidence="2 3">
    <name type="scientific">Rubus argutus</name>
    <name type="common">Southern blackberry</name>
    <dbReference type="NCBI Taxonomy" id="59490"/>
    <lineage>
        <taxon>Eukaryota</taxon>
        <taxon>Viridiplantae</taxon>
        <taxon>Streptophyta</taxon>
        <taxon>Embryophyta</taxon>
        <taxon>Tracheophyta</taxon>
        <taxon>Spermatophyta</taxon>
        <taxon>Magnoliopsida</taxon>
        <taxon>eudicotyledons</taxon>
        <taxon>Gunneridae</taxon>
        <taxon>Pentapetalae</taxon>
        <taxon>rosids</taxon>
        <taxon>fabids</taxon>
        <taxon>Rosales</taxon>
        <taxon>Rosaceae</taxon>
        <taxon>Rosoideae</taxon>
        <taxon>Rosoideae incertae sedis</taxon>
        <taxon>Rubus</taxon>
    </lineage>
</organism>
<reference evidence="2 3" key="1">
    <citation type="journal article" date="2023" name="G3 (Bethesda)">
        <title>A chromosome-length genome assembly and annotation of blackberry (Rubus argutus, cv. 'Hillquist').</title>
        <authorList>
            <person name="Bruna T."/>
            <person name="Aryal R."/>
            <person name="Dudchenko O."/>
            <person name="Sargent D.J."/>
            <person name="Mead D."/>
            <person name="Buti M."/>
            <person name="Cavallini A."/>
            <person name="Hytonen T."/>
            <person name="Andres J."/>
            <person name="Pham M."/>
            <person name="Weisz D."/>
            <person name="Mascagni F."/>
            <person name="Usai G."/>
            <person name="Natali L."/>
            <person name="Bassil N."/>
            <person name="Fernandez G.E."/>
            <person name="Lomsadze A."/>
            <person name="Armour M."/>
            <person name="Olukolu B."/>
            <person name="Poorten T."/>
            <person name="Britton C."/>
            <person name="Davik J."/>
            <person name="Ashrafi H."/>
            <person name="Aiden E.L."/>
            <person name="Borodovsky M."/>
            <person name="Worthington M."/>
        </authorList>
    </citation>
    <scope>NUCLEOTIDE SEQUENCE [LARGE SCALE GENOMIC DNA]</scope>
    <source>
        <strain evidence="2">PI 553951</strain>
    </source>
</reference>
<dbReference type="EMBL" id="JBEDUW010000006">
    <property type="protein sequence ID" value="KAK9924164.1"/>
    <property type="molecule type" value="Genomic_DNA"/>
</dbReference>
<evidence type="ECO:0000256" key="1">
    <source>
        <dbReference type="ARBA" id="ARBA00009431"/>
    </source>
</evidence>
<dbReference type="InterPro" id="IPR029058">
    <property type="entry name" value="AB_hydrolase_fold"/>
</dbReference>
<dbReference type="Gene3D" id="3.40.50.1820">
    <property type="entry name" value="alpha/beta hydrolase"/>
    <property type="match status" value="1"/>
</dbReference>
<dbReference type="GO" id="GO:0004185">
    <property type="term" value="F:serine-type carboxypeptidase activity"/>
    <property type="evidence" value="ECO:0007669"/>
    <property type="project" value="InterPro"/>
</dbReference>
<dbReference type="AlphaFoldDB" id="A0AAW1WKP5"/>
<keyword evidence="3" id="KW-1185">Reference proteome</keyword>
<dbReference type="InterPro" id="IPR001563">
    <property type="entry name" value="Peptidase_S10"/>
</dbReference>
<dbReference type="SUPFAM" id="SSF53474">
    <property type="entry name" value="alpha/beta-Hydrolases"/>
    <property type="match status" value="1"/>
</dbReference>